<keyword evidence="3 5" id="KW-1133">Transmembrane helix</keyword>
<keyword evidence="2 5" id="KW-0812">Transmembrane</keyword>
<accession>A0AAD7VCQ5</accession>
<dbReference type="EMBL" id="JARTCD010000004">
    <property type="protein sequence ID" value="KAJ8662776.1"/>
    <property type="molecule type" value="Genomic_DNA"/>
</dbReference>
<reference evidence="6 7" key="1">
    <citation type="submission" date="2023-03" db="EMBL/GenBank/DDBJ databases">
        <title>Genome sequence of Lichtheimia ornata CBS 291.66.</title>
        <authorList>
            <person name="Mohabir J.T."/>
            <person name="Shea T.P."/>
            <person name="Kurbessoian T."/>
            <person name="Berby B."/>
            <person name="Fontaine J."/>
            <person name="Livny J."/>
            <person name="Gnirke A."/>
            <person name="Stajich J.E."/>
            <person name="Cuomo C.A."/>
        </authorList>
    </citation>
    <scope>NUCLEOTIDE SEQUENCE [LARGE SCALE GENOMIC DNA]</scope>
    <source>
        <strain evidence="6">CBS 291.66</strain>
    </source>
</reference>
<evidence type="ECO:0000256" key="1">
    <source>
        <dbReference type="ARBA" id="ARBA00004141"/>
    </source>
</evidence>
<evidence type="ECO:0000313" key="7">
    <source>
        <dbReference type="Proteomes" id="UP001234581"/>
    </source>
</evidence>
<protein>
    <recommendedName>
        <fullName evidence="8">COPI associated protein</fullName>
    </recommendedName>
</protein>
<dbReference type="PANTHER" id="PTHR28128:SF1">
    <property type="entry name" value="GOLGI APPARATUS MEMBRANE PROTEIN TVP15"/>
    <property type="match status" value="1"/>
</dbReference>
<proteinExistence type="predicted"/>
<feature type="transmembrane region" description="Helical" evidence="5">
    <location>
        <begin position="12"/>
        <end position="33"/>
    </location>
</feature>
<dbReference type="RefSeq" id="XP_058347689.1">
    <property type="nucleotide sequence ID" value="XM_058481832.1"/>
</dbReference>
<gene>
    <name evidence="6" type="ORF">O0I10_001740</name>
</gene>
<feature type="transmembrane region" description="Helical" evidence="5">
    <location>
        <begin position="70"/>
        <end position="93"/>
    </location>
</feature>
<evidence type="ECO:0000256" key="3">
    <source>
        <dbReference type="ARBA" id="ARBA00022989"/>
    </source>
</evidence>
<comment type="subcellular location">
    <subcellularLocation>
        <location evidence="1">Membrane</location>
        <topology evidence="1">Multi-pass membrane protein</topology>
    </subcellularLocation>
</comment>
<evidence type="ECO:0000256" key="2">
    <source>
        <dbReference type="ARBA" id="ARBA00022692"/>
    </source>
</evidence>
<name>A0AAD7VCQ5_9FUNG</name>
<dbReference type="AlphaFoldDB" id="A0AAD7VCQ5"/>
<organism evidence="6 7">
    <name type="scientific">Lichtheimia ornata</name>
    <dbReference type="NCBI Taxonomy" id="688661"/>
    <lineage>
        <taxon>Eukaryota</taxon>
        <taxon>Fungi</taxon>
        <taxon>Fungi incertae sedis</taxon>
        <taxon>Mucoromycota</taxon>
        <taxon>Mucoromycotina</taxon>
        <taxon>Mucoromycetes</taxon>
        <taxon>Mucorales</taxon>
        <taxon>Lichtheimiaceae</taxon>
        <taxon>Lichtheimia</taxon>
    </lineage>
</organism>
<sequence>MHISRAKVENIICLSINAVNVVVYVLVFSAAIAKATEGTLGEIIMSVYGIIMSILLIANEIKTFTVAQAYFGFLGFHAGRGLLFCFLGCLVMNPTPFNVIVSIITCTVGLGYLILSFLPQMPPPNAFCVHWQHHQDFWAEGLDLPPPPSAAPPMTNTIIVTPPHPSTWHPKVRY</sequence>
<dbReference type="InterPro" id="IPR013714">
    <property type="entry name" value="Golgi_TVP15"/>
</dbReference>
<dbReference type="Proteomes" id="UP001234581">
    <property type="component" value="Unassembled WGS sequence"/>
</dbReference>
<dbReference type="GeneID" id="83209158"/>
<feature type="transmembrane region" description="Helical" evidence="5">
    <location>
        <begin position="99"/>
        <end position="118"/>
    </location>
</feature>
<keyword evidence="4 5" id="KW-0472">Membrane</keyword>
<comment type="caution">
    <text evidence="6">The sequence shown here is derived from an EMBL/GenBank/DDBJ whole genome shotgun (WGS) entry which is preliminary data.</text>
</comment>
<evidence type="ECO:0000256" key="4">
    <source>
        <dbReference type="ARBA" id="ARBA00023136"/>
    </source>
</evidence>
<feature type="transmembrane region" description="Helical" evidence="5">
    <location>
        <begin position="39"/>
        <end position="58"/>
    </location>
</feature>
<evidence type="ECO:0000313" key="6">
    <source>
        <dbReference type="EMBL" id="KAJ8662776.1"/>
    </source>
</evidence>
<keyword evidence="7" id="KW-1185">Reference proteome</keyword>
<evidence type="ECO:0000256" key="5">
    <source>
        <dbReference type="SAM" id="Phobius"/>
    </source>
</evidence>
<evidence type="ECO:0008006" key="8">
    <source>
        <dbReference type="Google" id="ProtNLM"/>
    </source>
</evidence>
<dbReference type="Pfam" id="PF08507">
    <property type="entry name" value="COPI_assoc"/>
    <property type="match status" value="1"/>
</dbReference>
<dbReference type="GO" id="GO:0016020">
    <property type="term" value="C:membrane"/>
    <property type="evidence" value="ECO:0007669"/>
    <property type="project" value="UniProtKB-SubCell"/>
</dbReference>
<dbReference type="PANTHER" id="PTHR28128">
    <property type="entry name" value="GOLGI APPARATUS MEMBRANE PROTEIN TVP15"/>
    <property type="match status" value="1"/>
</dbReference>